<keyword evidence="4" id="KW-0812">Transmembrane</keyword>
<evidence type="ECO:0000313" key="11">
    <source>
        <dbReference type="Proteomes" id="UP000019151"/>
    </source>
</evidence>
<dbReference type="GO" id="GO:0009279">
    <property type="term" value="C:cell outer membrane"/>
    <property type="evidence" value="ECO:0007669"/>
    <property type="project" value="UniProtKB-SubCell"/>
</dbReference>
<keyword evidence="5 8" id="KW-0732">Signal</keyword>
<dbReference type="SUPFAM" id="SSF49464">
    <property type="entry name" value="Carboxypeptidase regulatory domain-like"/>
    <property type="match status" value="1"/>
</dbReference>
<dbReference type="InParanoid" id="W0RKG1"/>
<dbReference type="AlphaFoldDB" id="W0RKG1"/>
<dbReference type="Pfam" id="PF13620">
    <property type="entry name" value="CarboxypepD_reg"/>
    <property type="match status" value="1"/>
</dbReference>
<evidence type="ECO:0000256" key="8">
    <source>
        <dbReference type="SAM" id="SignalP"/>
    </source>
</evidence>
<dbReference type="STRING" id="861299.J421_2386"/>
<evidence type="ECO:0000313" key="10">
    <source>
        <dbReference type="EMBL" id="AHG89923.1"/>
    </source>
</evidence>
<evidence type="ECO:0000256" key="4">
    <source>
        <dbReference type="ARBA" id="ARBA00022692"/>
    </source>
</evidence>
<dbReference type="SMART" id="SM00965">
    <property type="entry name" value="STN"/>
    <property type="match status" value="1"/>
</dbReference>
<evidence type="ECO:0000256" key="7">
    <source>
        <dbReference type="ARBA" id="ARBA00023237"/>
    </source>
</evidence>
<name>W0RKG1_9BACT</name>
<evidence type="ECO:0000256" key="6">
    <source>
        <dbReference type="ARBA" id="ARBA00023136"/>
    </source>
</evidence>
<dbReference type="GO" id="GO:0015344">
    <property type="term" value="F:siderophore uptake transmembrane transporter activity"/>
    <property type="evidence" value="ECO:0007669"/>
    <property type="project" value="TreeGrafter"/>
</dbReference>
<dbReference type="PROSITE" id="PS51257">
    <property type="entry name" value="PROKAR_LIPOPROTEIN"/>
    <property type="match status" value="1"/>
</dbReference>
<dbReference type="EMBL" id="CP007128">
    <property type="protein sequence ID" value="AHG89923.1"/>
    <property type="molecule type" value="Genomic_DNA"/>
</dbReference>
<dbReference type="HOGENOM" id="CLU_322588_0_0_0"/>
<organism evidence="10 11">
    <name type="scientific">Gemmatirosa kalamazoonensis</name>
    <dbReference type="NCBI Taxonomy" id="861299"/>
    <lineage>
        <taxon>Bacteria</taxon>
        <taxon>Pseudomonadati</taxon>
        <taxon>Gemmatimonadota</taxon>
        <taxon>Gemmatimonadia</taxon>
        <taxon>Gemmatimonadales</taxon>
        <taxon>Gemmatimonadaceae</taxon>
        <taxon>Gemmatirosa</taxon>
    </lineage>
</organism>
<keyword evidence="6" id="KW-0472">Membrane</keyword>
<dbReference type="KEGG" id="gba:J421_2386"/>
<reference evidence="10 11" key="1">
    <citation type="journal article" date="2014" name="Genome Announc.">
        <title>Genome Sequence and Methylome of Soil Bacterium Gemmatirosa kalamazoonensis KBS708T, a Member of the Rarely Cultivated Gemmatimonadetes Phylum.</title>
        <authorList>
            <person name="Debruyn J.M."/>
            <person name="Radosevich M."/>
            <person name="Wommack K.E."/>
            <person name="Polson S.W."/>
            <person name="Hauser L.J."/>
            <person name="Fawaz M.N."/>
            <person name="Korlach J."/>
            <person name="Tsai Y.C."/>
        </authorList>
    </citation>
    <scope>NUCLEOTIDE SEQUENCE [LARGE SCALE GENOMIC DNA]</scope>
    <source>
        <strain evidence="10 11">KBS708</strain>
    </source>
</reference>
<protein>
    <submittedName>
        <fullName evidence="10">TonB-dependent receptor</fullName>
    </submittedName>
</protein>
<feature type="signal peptide" evidence="8">
    <location>
        <begin position="1"/>
        <end position="25"/>
    </location>
</feature>
<dbReference type="PANTHER" id="PTHR30069:SF29">
    <property type="entry name" value="HEMOGLOBIN AND HEMOGLOBIN-HAPTOGLOBIN-BINDING PROTEIN 1-RELATED"/>
    <property type="match status" value="1"/>
</dbReference>
<keyword evidence="7" id="KW-0998">Cell outer membrane</keyword>
<feature type="domain" description="Secretin/TonB short N-terminal" evidence="9">
    <location>
        <begin position="74"/>
        <end position="126"/>
    </location>
</feature>
<dbReference type="InterPro" id="IPR039426">
    <property type="entry name" value="TonB-dep_rcpt-like"/>
</dbReference>
<accession>W0RKG1</accession>
<keyword evidence="10" id="KW-0675">Receptor</keyword>
<evidence type="ECO:0000256" key="3">
    <source>
        <dbReference type="ARBA" id="ARBA00022452"/>
    </source>
</evidence>
<proteinExistence type="predicted"/>
<dbReference type="GO" id="GO:0044718">
    <property type="term" value="P:siderophore transmembrane transport"/>
    <property type="evidence" value="ECO:0007669"/>
    <property type="project" value="TreeGrafter"/>
</dbReference>
<dbReference type="InterPro" id="IPR036942">
    <property type="entry name" value="Beta-barrel_TonB_sf"/>
</dbReference>
<dbReference type="InterPro" id="IPR011662">
    <property type="entry name" value="Secretin/TonB_short_N"/>
</dbReference>
<dbReference type="OrthoDB" id="9758870at2"/>
<dbReference type="Gene3D" id="2.40.170.20">
    <property type="entry name" value="TonB-dependent receptor, beta-barrel domain"/>
    <property type="match status" value="1"/>
</dbReference>
<comment type="subcellular location">
    <subcellularLocation>
        <location evidence="1">Cell outer membrane</location>
        <topology evidence="1">Multi-pass membrane protein</topology>
    </subcellularLocation>
</comment>
<keyword evidence="11" id="KW-1185">Reference proteome</keyword>
<dbReference type="InterPro" id="IPR008969">
    <property type="entry name" value="CarboxyPept-like_regulatory"/>
</dbReference>
<gene>
    <name evidence="10" type="ORF">J421_2386</name>
</gene>
<evidence type="ECO:0000256" key="2">
    <source>
        <dbReference type="ARBA" id="ARBA00022448"/>
    </source>
</evidence>
<evidence type="ECO:0000259" key="9">
    <source>
        <dbReference type="SMART" id="SM00965"/>
    </source>
</evidence>
<keyword evidence="2" id="KW-0813">Transport</keyword>
<dbReference type="Proteomes" id="UP000019151">
    <property type="component" value="Chromosome"/>
</dbReference>
<evidence type="ECO:0000256" key="1">
    <source>
        <dbReference type="ARBA" id="ARBA00004571"/>
    </source>
</evidence>
<dbReference type="PANTHER" id="PTHR30069">
    <property type="entry name" value="TONB-DEPENDENT OUTER MEMBRANE RECEPTOR"/>
    <property type="match status" value="1"/>
</dbReference>
<keyword evidence="3" id="KW-1134">Transmembrane beta strand</keyword>
<sequence>MPNAIRSMIGCVIATVACLASTVGAQGTSAQRETTFSPLRADAPPAAVAVPVTLVLRDVTLAAALEAIGREAGIGLVFDRSAPGLDRRVSVRETRASAAAVIVRVLDGSGLRALVSPTGQVVIAPRPRSSGGAAVGGAVRDSASGAPLAGARVELVGTRYATVSRDDGRFTLGRVPAGDYVLSVAQIGFRPARVPHVVVDDAEASAIDVAMPRAPVPLSSVVVTPGHFGLMQPTVGAQQTMTRQQLEGAPQIGEDIFRAITRLPGIAGNDLTAQFHLRGAPQDELYVSLDGMELIEPFHLKELDNALSIVDVKAIGGVDLTSGGFSAEIGDRLTGVLTMRSIEPRTDRTHVSAGLSITNARVNADGGFAKGRGGWVLSARRGYVDLAMKFTDATDGFKPRYGDAFAKAQYDLPWGGRVAVHGLWAADDLNFVDSTDSAVRSRYRSGYAWLTWDDGVGDRLRARTVLSTSSLSWRRGGLDFSSRREALASVADRRTHHALGARQDWTLDVAPWAMLRWGGDVRRESATYDYLDWRRDYRVDATHTDVRFVYDSTVSAVAPDGTRYGAYVSARMRARDGLLAEVGVRDDGATWERDRAINPRVNLSWTLRTGTTVRAAWGRYSQAQALFGLQAGDGALDFGPIERATQRVLGIDQTLPKQMRLRVEGYDRRLGTVRPRWVNVVGDIDAFPEVGYDRVLIAPSAARARGVELFVSRDDGARFDWSASYALASAVDVLDGRDVPRPVDQRHTLRGDWSVHPLTNRWRLTVAGLWHSGSPATPQSVQLDTVYRANGFDVWTRWSAGALASVRLPAYHRVDVRWTRYFDTRRGRVSMFAEVFNLLGTQNERSLYTNVDFRGTNATFQQGTSHQVPRIPTLGVAWEF</sequence>
<evidence type="ECO:0000256" key="5">
    <source>
        <dbReference type="ARBA" id="ARBA00022729"/>
    </source>
</evidence>
<dbReference type="Gene3D" id="2.60.40.1120">
    <property type="entry name" value="Carboxypeptidase-like, regulatory domain"/>
    <property type="match status" value="1"/>
</dbReference>
<feature type="chain" id="PRO_5004794518" evidence="8">
    <location>
        <begin position="26"/>
        <end position="880"/>
    </location>
</feature>
<dbReference type="eggNOG" id="COG4771">
    <property type="taxonomic scope" value="Bacteria"/>
</dbReference>
<dbReference type="RefSeq" id="WP_025411400.1">
    <property type="nucleotide sequence ID" value="NZ_CP007128.1"/>
</dbReference>
<dbReference type="Gene3D" id="3.55.50.30">
    <property type="match status" value="1"/>
</dbReference>
<dbReference type="SUPFAM" id="SSF56935">
    <property type="entry name" value="Porins"/>
    <property type="match status" value="1"/>
</dbReference>